<gene>
    <name evidence="1" type="ORF">NAES01612_LOCUS2111</name>
</gene>
<dbReference type="AlphaFoldDB" id="A0A7S4N8S2"/>
<evidence type="ECO:0000313" key="1">
    <source>
        <dbReference type="EMBL" id="CAE2273238.1"/>
    </source>
</evidence>
<accession>A0A7S4N8S2</accession>
<dbReference type="EMBL" id="HBKR01003147">
    <property type="protein sequence ID" value="CAE2273238.1"/>
    <property type="molecule type" value="Transcribed_RNA"/>
</dbReference>
<proteinExistence type="predicted"/>
<sequence length="102" mass="12015">MNNNCKSNWLAQTRYLKNWLSETLFFLADAAVVPQRSSYECEKPCFCLEDNKSFMERMSTFHLFCQTSKHNGYEKYLKVLASIKDRTRKAAEQKERAKNVGF</sequence>
<name>A0A7S4N8S2_9EUKA</name>
<organism evidence="1">
    <name type="scientific">Paramoeba aestuarina</name>
    <dbReference type="NCBI Taxonomy" id="180227"/>
    <lineage>
        <taxon>Eukaryota</taxon>
        <taxon>Amoebozoa</taxon>
        <taxon>Discosea</taxon>
        <taxon>Flabellinia</taxon>
        <taxon>Dactylopodida</taxon>
        <taxon>Paramoebidae</taxon>
        <taxon>Paramoeba</taxon>
    </lineage>
</organism>
<protein>
    <submittedName>
        <fullName evidence="1">Uncharacterized protein</fullName>
    </submittedName>
</protein>
<reference evidence="1" key="1">
    <citation type="submission" date="2021-01" db="EMBL/GenBank/DDBJ databases">
        <authorList>
            <person name="Corre E."/>
            <person name="Pelletier E."/>
            <person name="Niang G."/>
            <person name="Scheremetjew M."/>
            <person name="Finn R."/>
            <person name="Kale V."/>
            <person name="Holt S."/>
            <person name="Cochrane G."/>
            <person name="Meng A."/>
            <person name="Brown T."/>
            <person name="Cohen L."/>
        </authorList>
    </citation>
    <scope>NUCLEOTIDE SEQUENCE</scope>
    <source>
        <strain evidence="1">SoJaBio B1-5/56/2</strain>
    </source>
</reference>